<gene>
    <name evidence="1" type="ORF">BJY20_001645</name>
</gene>
<sequence length="34" mass="3741">MISCRTCVLVVAFGDAETFDESKVPEIFATFTGR</sequence>
<dbReference type="Proteomes" id="UP000554054">
    <property type="component" value="Unassembled WGS sequence"/>
</dbReference>
<evidence type="ECO:0000313" key="1">
    <source>
        <dbReference type="EMBL" id="NYF98253.1"/>
    </source>
</evidence>
<keyword evidence="2" id="KW-1185">Reference proteome</keyword>
<name>A0A852VUA0_9MICO</name>
<organism evidence="1 2">
    <name type="scientific">Janibacter cremeus</name>
    <dbReference type="NCBI Taxonomy" id="1285192"/>
    <lineage>
        <taxon>Bacteria</taxon>
        <taxon>Bacillati</taxon>
        <taxon>Actinomycetota</taxon>
        <taxon>Actinomycetes</taxon>
        <taxon>Micrococcales</taxon>
        <taxon>Intrasporangiaceae</taxon>
        <taxon>Janibacter</taxon>
    </lineage>
</organism>
<accession>A0A852VUA0</accession>
<evidence type="ECO:0000313" key="2">
    <source>
        <dbReference type="Proteomes" id="UP000554054"/>
    </source>
</evidence>
<comment type="caution">
    <text evidence="1">The sequence shown here is derived from an EMBL/GenBank/DDBJ whole genome shotgun (WGS) entry which is preliminary data.</text>
</comment>
<protein>
    <submittedName>
        <fullName evidence="1">Uncharacterized protein</fullName>
    </submittedName>
</protein>
<dbReference type="EMBL" id="JACCAE010000001">
    <property type="protein sequence ID" value="NYF98253.1"/>
    <property type="molecule type" value="Genomic_DNA"/>
</dbReference>
<reference evidence="1 2" key="1">
    <citation type="submission" date="2020-07" db="EMBL/GenBank/DDBJ databases">
        <title>Sequencing the genomes of 1000 actinobacteria strains.</title>
        <authorList>
            <person name="Klenk H.-P."/>
        </authorList>
    </citation>
    <scope>NUCLEOTIDE SEQUENCE [LARGE SCALE GENOMIC DNA]</scope>
    <source>
        <strain evidence="1 2">DSM 26154</strain>
    </source>
</reference>
<dbReference type="AlphaFoldDB" id="A0A852VUA0"/>
<proteinExistence type="predicted"/>